<dbReference type="Proteomes" id="UP000325291">
    <property type="component" value="Unassembled WGS sequence"/>
</dbReference>
<evidence type="ECO:0000313" key="2">
    <source>
        <dbReference type="Proteomes" id="UP000325291"/>
    </source>
</evidence>
<protein>
    <submittedName>
        <fullName evidence="1">DUF1028 domain-containing protein</fullName>
    </submittedName>
</protein>
<dbReference type="AlphaFoldDB" id="A0A5A9ZHI0"/>
<dbReference type="SUPFAM" id="SSF56235">
    <property type="entry name" value="N-terminal nucleophile aminohydrolases (Ntn hydrolases)"/>
    <property type="match status" value="1"/>
</dbReference>
<name>A0A5A9ZHI0_9RHOB</name>
<proteinExistence type="predicted"/>
<evidence type="ECO:0000313" key="1">
    <source>
        <dbReference type="EMBL" id="KAA0916660.1"/>
    </source>
</evidence>
<dbReference type="PANTHER" id="PTHR39328:SF1">
    <property type="entry name" value="BLL2871 PROTEIN"/>
    <property type="match status" value="1"/>
</dbReference>
<keyword evidence="2" id="KW-1185">Reference proteome</keyword>
<dbReference type="PANTHER" id="PTHR39328">
    <property type="entry name" value="BLL2871 PROTEIN"/>
    <property type="match status" value="1"/>
</dbReference>
<dbReference type="RefSeq" id="WP_111365234.1">
    <property type="nucleotide sequence ID" value="NZ_VINQ01000004.1"/>
</dbReference>
<accession>A0A5A9ZHI0</accession>
<organism evidence="1 2">
    <name type="scientific">Aquicoccus porphyridii</name>
    <dbReference type="NCBI Taxonomy" id="1852029"/>
    <lineage>
        <taxon>Bacteria</taxon>
        <taxon>Pseudomonadati</taxon>
        <taxon>Pseudomonadota</taxon>
        <taxon>Alphaproteobacteria</taxon>
        <taxon>Rhodobacterales</taxon>
        <taxon>Paracoccaceae</taxon>
        <taxon>Aquicoccus</taxon>
    </lineage>
</organism>
<dbReference type="EMBL" id="VINQ01000004">
    <property type="protein sequence ID" value="KAA0916660.1"/>
    <property type="molecule type" value="Genomic_DNA"/>
</dbReference>
<dbReference type="Gene3D" id="3.60.20.10">
    <property type="entry name" value="Glutamine Phosphoribosylpyrophosphate, subunit 1, domain 1"/>
    <property type="match status" value="1"/>
</dbReference>
<dbReference type="InterPro" id="IPR029055">
    <property type="entry name" value="Ntn_hydrolases_N"/>
</dbReference>
<dbReference type="InterPro" id="IPR010430">
    <property type="entry name" value="DUF1028"/>
</dbReference>
<sequence>MTFSLVARCAETGMFGVAISSSSPAVAARCAYARAGVGAVASQNVTDPRLGPLALDVMGRGMSAEEAIAEVQRSGRHIEYRQVLAIDAQGRVAIHSGPNSLGIWTQAEGRDVASGGNLLANDGVPAAIVAGFEAAKGHLGDLGDRLIAAMRAGLAAGGEAGPVHSAGMMIVDDVPWPVADLRCDWIDEGCPVEAVARAWEVYKPQLRDYVMRALDPTRAPSYGVPGDE</sequence>
<reference evidence="1 2" key="1">
    <citation type="submission" date="2019-07" db="EMBL/GenBank/DDBJ databases">
        <title>Aquicoccus porphyridii gen. nov., sp. nov., isolated from a small marine red alga, Porphyridium marinum.</title>
        <authorList>
            <person name="Liu L."/>
        </authorList>
    </citation>
    <scope>NUCLEOTIDE SEQUENCE [LARGE SCALE GENOMIC DNA]</scope>
    <source>
        <strain evidence="1 2">L1 8-17</strain>
    </source>
</reference>
<comment type="caution">
    <text evidence="1">The sequence shown here is derived from an EMBL/GenBank/DDBJ whole genome shotgun (WGS) entry which is preliminary data.</text>
</comment>
<dbReference type="Pfam" id="PF06267">
    <property type="entry name" value="DUF1028"/>
    <property type="match status" value="1"/>
</dbReference>
<gene>
    <name evidence="1" type="ORF">FLO80_07505</name>
</gene>